<dbReference type="InParanoid" id="A0A0H2RPF2"/>
<dbReference type="Proteomes" id="UP000053477">
    <property type="component" value="Unassembled WGS sequence"/>
</dbReference>
<evidence type="ECO:0000256" key="1">
    <source>
        <dbReference type="SAM" id="MobiDB-lite"/>
    </source>
</evidence>
<organism evidence="2 3">
    <name type="scientific">Schizopora paradoxa</name>
    <dbReference type="NCBI Taxonomy" id="27342"/>
    <lineage>
        <taxon>Eukaryota</taxon>
        <taxon>Fungi</taxon>
        <taxon>Dikarya</taxon>
        <taxon>Basidiomycota</taxon>
        <taxon>Agaricomycotina</taxon>
        <taxon>Agaricomycetes</taxon>
        <taxon>Hymenochaetales</taxon>
        <taxon>Schizoporaceae</taxon>
        <taxon>Schizopora</taxon>
    </lineage>
</organism>
<keyword evidence="3" id="KW-1185">Reference proteome</keyword>
<gene>
    <name evidence="2" type="ORF">SCHPADRAFT_939978</name>
</gene>
<feature type="compositionally biased region" description="Acidic residues" evidence="1">
    <location>
        <begin position="57"/>
        <end position="68"/>
    </location>
</feature>
<feature type="compositionally biased region" description="Polar residues" evidence="1">
    <location>
        <begin position="1"/>
        <end position="10"/>
    </location>
</feature>
<dbReference type="AlphaFoldDB" id="A0A0H2RPF2"/>
<feature type="compositionally biased region" description="Basic and acidic residues" evidence="1">
    <location>
        <begin position="69"/>
        <end position="88"/>
    </location>
</feature>
<evidence type="ECO:0000313" key="2">
    <source>
        <dbReference type="EMBL" id="KLO13865.1"/>
    </source>
</evidence>
<protein>
    <submittedName>
        <fullName evidence="2">Uncharacterized protein</fullName>
    </submittedName>
</protein>
<reference evidence="2 3" key="1">
    <citation type="submission" date="2015-04" db="EMBL/GenBank/DDBJ databases">
        <title>Complete genome sequence of Schizopora paradoxa KUC8140, a cosmopolitan wood degrader in East Asia.</title>
        <authorList>
            <consortium name="DOE Joint Genome Institute"/>
            <person name="Min B."/>
            <person name="Park H."/>
            <person name="Jang Y."/>
            <person name="Kim J.-J."/>
            <person name="Kim K.H."/>
            <person name="Pangilinan J."/>
            <person name="Lipzen A."/>
            <person name="Riley R."/>
            <person name="Grigoriev I.V."/>
            <person name="Spatafora J.W."/>
            <person name="Choi I.-G."/>
        </authorList>
    </citation>
    <scope>NUCLEOTIDE SEQUENCE [LARGE SCALE GENOMIC DNA]</scope>
    <source>
        <strain evidence="2 3">KUC8140</strain>
    </source>
</reference>
<evidence type="ECO:0000313" key="3">
    <source>
        <dbReference type="Proteomes" id="UP000053477"/>
    </source>
</evidence>
<proteinExistence type="predicted"/>
<feature type="region of interest" description="Disordered" evidence="1">
    <location>
        <begin position="117"/>
        <end position="198"/>
    </location>
</feature>
<feature type="region of interest" description="Disordered" evidence="1">
    <location>
        <begin position="1"/>
        <end position="27"/>
    </location>
</feature>
<feature type="region of interest" description="Disordered" evidence="1">
    <location>
        <begin position="43"/>
        <end position="92"/>
    </location>
</feature>
<accession>A0A0H2RPF2</accession>
<dbReference type="EMBL" id="KQ085952">
    <property type="protein sequence ID" value="KLO13865.1"/>
    <property type="molecule type" value="Genomic_DNA"/>
</dbReference>
<sequence length="264" mass="29652">MPIPPNSYTSPVHRGEHYADSVGRGSRMGYDWWSPYDGRRSATATATAFSDGGRSGEEEEHGWEDEEPSWYRRREADGQQRRGRRFEPRPYYPEYDYYDARHRRMLSSLSDEIVEGARNRLRGRSARPQRPAPYQSSVHDDGDHVPNNVEHIAAPIPQRPNFAKPPSRSTTVINDGSARGSRPPSALSLHRPEPTPIQPVEPVIPTKFSPSPPSPPPLGPLASFTTFLRALRNLPMIMANSFSSRGERAPFTLTYTPATSSDRS</sequence>
<name>A0A0H2RPF2_9AGAM</name>